<evidence type="ECO:0000256" key="1">
    <source>
        <dbReference type="SAM" id="MobiDB-lite"/>
    </source>
</evidence>
<dbReference type="Proteomes" id="UP000054408">
    <property type="component" value="Unassembled WGS sequence"/>
</dbReference>
<name>A0A0L0DQI5_THETB</name>
<feature type="region of interest" description="Disordered" evidence="1">
    <location>
        <begin position="73"/>
        <end position="182"/>
    </location>
</feature>
<keyword evidence="3" id="KW-1185">Reference proteome</keyword>
<feature type="compositionally biased region" description="Basic and acidic residues" evidence="1">
    <location>
        <begin position="143"/>
        <end position="152"/>
    </location>
</feature>
<evidence type="ECO:0000313" key="3">
    <source>
        <dbReference type="Proteomes" id="UP000054408"/>
    </source>
</evidence>
<protein>
    <submittedName>
        <fullName evidence="2">Uncharacterized protein</fullName>
    </submittedName>
</protein>
<sequence length="387" mass="43683">MIHKDILERHKPKWNISTQGPSKRVLKHQILQYNSLKQPYNFRAEKLPAKVPLQFPLAYDKFHFDERRLYTRPAAARRQTAEQGIDGSGGGRGVESGSRASLGNSAGPVSAGGSQPSTPHVDIFLGDYDPSLATVGPDSPDSAGEKQARDQSRASASERALQARNSVDDLQGEDASEGRQSRRVRLATTVNMSRDEVLATRVVNTRTEIPTAPTLSGDKPEWDVTTSPDRKALKAQAHAEWRAVEARRKALARSSRRHPTLMERTQAISDQVRRDQQRKQYERQRLRELYGPTYELETDEERVRRAARKSFRPRFRARNRVPRTREYFHLGVLQDVTMYAAGDGDDDSDAETQAWSCCMGAPSTKGCAYRYLPDNRSYLTSLPRLDF</sequence>
<gene>
    <name evidence="2" type="ORF">AMSG_01389</name>
</gene>
<organism evidence="2 3">
    <name type="scientific">Thecamonas trahens ATCC 50062</name>
    <dbReference type="NCBI Taxonomy" id="461836"/>
    <lineage>
        <taxon>Eukaryota</taxon>
        <taxon>Apusozoa</taxon>
        <taxon>Apusomonadida</taxon>
        <taxon>Apusomonadidae</taxon>
        <taxon>Thecamonas</taxon>
    </lineage>
</organism>
<dbReference type="EMBL" id="GL349437">
    <property type="protein sequence ID" value="KNC53678.1"/>
    <property type="molecule type" value="Genomic_DNA"/>
</dbReference>
<dbReference type="RefSeq" id="XP_013761992.1">
    <property type="nucleotide sequence ID" value="XM_013906538.1"/>
</dbReference>
<evidence type="ECO:0000313" key="2">
    <source>
        <dbReference type="EMBL" id="KNC53678.1"/>
    </source>
</evidence>
<proteinExistence type="predicted"/>
<accession>A0A0L0DQI5</accession>
<dbReference type="GeneID" id="25561139"/>
<dbReference type="AlphaFoldDB" id="A0A0L0DQI5"/>
<reference evidence="2 3" key="1">
    <citation type="submission" date="2010-05" db="EMBL/GenBank/DDBJ databases">
        <title>The Genome Sequence of Thecamonas trahens ATCC 50062.</title>
        <authorList>
            <consortium name="The Broad Institute Genome Sequencing Platform"/>
            <person name="Russ C."/>
            <person name="Cuomo C."/>
            <person name="Shea T."/>
            <person name="Young S.K."/>
            <person name="Zeng Q."/>
            <person name="Koehrsen M."/>
            <person name="Haas B."/>
            <person name="Borodovsky M."/>
            <person name="Guigo R."/>
            <person name="Alvarado L."/>
            <person name="Berlin A."/>
            <person name="Bochicchio J."/>
            <person name="Borenstein D."/>
            <person name="Chapman S."/>
            <person name="Chen Z."/>
            <person name="Freedman E."/>
            <person name="Gellesch M."/>
            <person name="Goldberg J."/>
            <person name="Griggs A."/>
            <person name="Gujja S."/>
            <person name="Heilman E."/>
            <person name="Heiman D."/>
            <person name="Hepburn T."/>
            <person name="Howarth C."/>
            <person name="Jen D."/>
            <person name="Larson L."/>
            <person name="Mehta T."/>
            <person name="Park D."/>
            <person name="Pearson M."/>
            <person name="Roberts A."/>
            <person name="Saif S."/>
            <person name="Shenoy N."/>
            <person name="Sisk P."/>
            <person name="Stolte C."/>
            <person name="Sykes S."/>
            <person name="Thomson T."/>
            <person name="Walk T."/>
            <person name="White J."/>
            <person name="Yandava C."/>
            <person name="Burger G."/>
            <person name="Gray M.W."/>
            <person name="Holland P.W.H."/>
            <person name="King N."/>
            <person name="Lang F.B.F."/>
            <person name="Roger A.J."/>
            <person name="Ruiz-Trillo I."/>
            <person name="Lander E."/>
            <person name="Nusbaum C."/>
        </authorList>
    </citation>
    <scope>NUCLEOTIDE SEQUENCE [LARGE SCALE GENOMIC DNA]</scope>
    <source>
        <strain evidence="2 3">ATCC 50062</strain>
    </source>
</reference>